<evidence type="ECO:0000313" key="3">
    <source>
        <dbReference type="EMBL" id="RVW57837.1"/>
    </source>
</evidence>
<organism evidence="3 4">
    <name type="scientific">Vitis vinifera</name>
    <name type="common">Grape</name>
    <dbReference type="NCBI Taxonomy" id="29760"/>
    <lineage>
        <taxon>Eukaryota</taxon>
        <taxon>Viridiplantae</taxon>
        <taxon>Streptophyta</taxon>
        <taxon>Embryophyta</taxon>
        <taxon>Tracheophyta</taxon>
        <taxon>Spermatophyta</taxon>
        <taxon>Magnoliopsida</taxon>
        <taxon>eudicotyledons</taxon>
        <taxon>Gunneridae</taxon>
        <taxon>Pentapetalae</taxon>
        <taxon>rosids</taxon>
        <taxon>Vitales</taxon>
        <taxon>Vitaceae</taxon>
        <taxon>Viteae</taxon>
        <taxon>Vitis</taxon>
    </lineage>
</organism>
<name>A0A438FCW9_VITVI</name>
<reference evidence="3 4" key="1">
    <citation type="journal article" date="2018" name="PLoS Genet.">
        <title>Population sequencing reveals clonal diversity and ancestral inbreeding in the grapevine cultivar Chardonnay.</title>
        <authorList>
            <person name="Roach M.J."/>
            <person name="Johnson D.L."/>
            <person name="Bohlmann J."/>
            <person name="van Vuuren H.J."/>
            <person name="Jones S.J."/>
            <person name="Pretorius I.S."/>
            <person name="Schmidt S.A."/>
            <person name="Borneman A.R."/>
        </authorList>
    </citation>
    <scope>NUCLEOTIDE SEQUENCE [LARGE SCALE GENOMIC DNA]</scope>
    <source>
        <strain evidence="4">cv. Chardonnay</strain>
        <tissue evidence="3">Leaf</tissue>
    </source>
</reference>
<dbReference type="Proteomes" id="UP000288805">
    <property type="component" value="Unassembled WGS sequence"/>
</dbReference>
<gene>
    <name evidence="3" type="ORF">CK203_115291</name>
</gene>
<accession>A0A438FCW9</accession>
<keyword evidence="2" id="KW-0472">Membrane</keyword>
<protein>
    <submittedName>
        <fullName evidence="3">Uncharacterized protein</fullName>
    </submittedName>
</protein>
<evidence type="ECO:0000256" key="1">
    <source>
        <dbReference type="SAM" id="Coils"/>
    </source>
</evidence>
<dbReference type="EMBL" id="QGNW01001014">
    <property type="protein sequence ID" value="RVW57837.1"/>
    <property type="molecule type" value="Genomic_DNA"/>
</dbReference>
<dbReference type="AlphaFoldDB" id="A0A438FCW9"/>
<dbReference type="PANTHER" id="PTHR36350:SF3">
    <property type="entry name" value="TRANSMEMBRANE PROTEIN"/>
    <property type="match status" value="1"/>
</dbReference>
<feature type="transmembrane region" description="Helical" evidence="2">
    <location>
        <begin position="29"/>
        <end position="51"/>
    </location>
</feature>
<evidence type="ECO:0000313" key="4">
    <source>
        <dbReference type="Proteomes" id="UP000288805"/>
    </source>
</evidence>
<dbReference type="PANTHER" id="PTHR36350">
    <property type="entry name" value="TRANSMEMBRANE PROTEIN"/>
    <property type="match status" value="1"/>
</dbReference>
<feature type="coiled-coil region" evidence="1">
    <location>
        <begin position="88"/>
        <end position="146"/>
    </location>
</feature>
<keyword evidence="2" id="KW-0812">Transmembrane</keyword>
<evidence type="ECO:0000256" key="2">
    <source>
        <dbReference type="SAM" id="Phobius"/>
    </source>
</evidence>
<proteinExistence type="predicted"/>
<comment type="caution">
    <text evidence="3">The sequence shown here is derived from an EMBL/GenBank/DDBJ whole genome shotgun (WGS) entry which is preliminary data.</text>
</comment>
<sequence>MSLFLDTLNQYLQLGIEIFSDHLTIKTKYGAIFVAGMPIIICVVICHAWAYKNGAWERKGKARPAYMRSMSIGLLHGGHLALQRLVDYHEAQAELDKTEKKLEKLLADHHLHFRQLESTVAKLEMSRKEAAAVKALKSAMEKAQREGKAHEEYEIGMLLVEMLIYKGDWNEALSYKCLKDEKISDARRPLYKAIIYILLGECEEAESCWEEFNMIRENFLLCPNSESLQQYEAINDFSEFEKLVKLLIS</sequence>
<keyword evidence="2" id="KW-1133">Transmembrane helix</keyword>
<keyword evidence="1" id="KW-0175">Coiled coil</keyword>